<dbReference type="EMBL" id="JXAK01000006">
    <property type="protein sequence ID" value="KIL41785.1"/>
    <property type="molecule type" value="Genomic_DNA"/>
</dbReference>
<comment type="caution">
    <text evidence="1">The sequence shown here is derived from an EMBL/GenBank/DDBJ whole genome shotgun (WGS) entry which is preliminary data.</text>
</comment>
<accession>A0ABR5AMM1</accession>
<organism evidence="1 2">
    <name type="scientific">Gordoniibacillus kamchatkensis</name>
    <dbReference type="NCBI Taxonomy" id="1590651"/>
    <lineage>
        <taxon>Bacteria</taxon>
        <taxon>Bacillati</taxon>
        <taxon>Bacillota</taxon>
        <taxon>Bacilli</taxon>
        <taxon>Bacillales</taxon>
        <taxon>Paenibacillaceae</taxon>
        <taxon>Gordoniibacillus</taxon>
    </lineage>
</organism>
<sequence>MTVIELSNLIRGLFFGMSIAAVGGVRHRLIALQVDTIGLLSASATCGAAATFTLEHCALPIAHQKKPFC</sequence>
<dbReference type="Proteomes" id="UP000031967">
    <property type="component" value="Unassembled WGS sequence"/>
</dbReference>
<evidence type="ECO:0000313" key="1">
    <source>
        <dbReference type="EMBL" id="KIL41785.1"/>
    </source>
</evidence>
<name>A0ABR5AMM1_9BACL</name>
<evidence type="ECO:0000313" key="2">
    <source>
        <dbReference type="Proteomes" id="UP000031967"/>
    </source>
</evidence>
<keyword evidence="2" id="KW-1185">Reference proteome</keyword>
<proteinExistence type="predicted"/>
<protein>
    <submittedName>
        <fullName evidence="1">Uncharacterized protein</fullName>
    </submittedName>
</protein>
<gene>
    <name evidence="1" type="ORF">SD70_05410</name>
</gene>
<reference evidence="1 2" key="1">
    <citation type="submission" date="2014-12" db="EMBL/GenBank/DDBJ databases">
        <title>Draft genome sequence of Paenibacillus kamchatkensis strain B-2647.</title>
        <authorList>
            <person name="Karlyshev A.V."/>
            <person name="Kudryashova E.B."/>
        </authorList>
    </citation>
    <scope>NUCLEOTIDE SEQUENCE [LARGE SCALE GENOMIC DNA]</scope>
    <source>
        <strain evidence="1 2">VKM B-2647</strain>
    </source>
</reference>